<comment type="similarity">
    <text evidence="4">Belongs to the TonB-dependent receptor family.</text>
</comment>
<dbReference type="NCBIfam" id="TIGR01782">
    <property type="entry name" value="TonB-Xanth-Caul"/>
    <property type="match status" value="1"/>
</dbReference>
<keyword evidence="5" id="KW-0732">Signal</keyword>
<feature type="signal peptide" evidence="5">
    <location>
        <begin position="1"/>
        <end position="26"/>
    </location>
</feature>
<keyword evidence="2 4" id="KW-0472">Membrane</keyword>
<evidence type="ECO:0000259" key="7">
    <source>
        <dbReference type="Pfam" id="PF07715"/>
    </source>
</evidence>
<accession>A0ABW5ECM8</accession>
<evidence type="ECO:0000259" key="6">
    <source>
        <dbReference type="Pfam" id="PF00593"/>
    </source>
</evidence>
<keyword evidence="9" id="KW-1185">Reference proteome</keyword>
<feature type="domain" description="TonB-dependent receptor plug" evidence="7">
    <location>
        <begin position="67"/>
        <end position="167"/>
    </location>
</feature>
<evidence type="ECO:0000256" key="5">
    <source>
        <dbReference type="SAM" id="SignalP"/>
    </source>
</evidence>
<sequence>MFARNRLAHVIIAAVASGLGSQSLLAQEATTDESDSLSLEEVEVTGYRDALLNSTAAKRNSVGFKDEVFADDMGKMPSQNLAESLAQIPGVKISREVSGEGQRIAVRGLGPAFTKIALNGNSIGIASMGNLNQSGNGGQLAGREVDLDIFPTELFGSLTVEKTATARQLEGGVTGYVNMRTMRASDLGDGHNTRFALESDYRASNGETSPKGAFTYSFNNDQFGALVTVVNKDANRHVDGYETVGNNAQFGCLITDQPDSVDCRDSDTSATFRFTDVASADYAAAHDGVSEGDTIDIYQSAGLSEDELNSAGMPYIGRVMTTQGQKESLSSLLSFQYRPHDRMEASLDIVHADTEADFVRTEVMHFYRRNYDTPYIPENFQLVDNGNGNRLRSGTFYGNRAWVGSRDYDEDLSYLSIMPSVDWQISDAWKLNVSASKSDSEFERDNPYGLFFTGEGTMTFADDGDVPTVEHTGFDNYQDYMMADSGYFRVGHEDRETETRGFHAQLEWGEDADVNGVIFGIASDEISSRHRFYDIPTDLDEYLTANGADNVKAALGDYITPIDMGENIDNYNGFDRVGDLDWNAFKKAVNYAGMNLQPNDITEISEEVTAFFVETNLETEVAGRPLRANGGVRYVDTDQYVATDTGATNEDYTKILPSLSAVLDATDSIKLRVSSSRSLTRANPADMFPNSAWAGSGIDSVNTGNPNLQPFESSNFDIGGEWYFNELGYVGLTYFTKDVTGFTATSTIPVNFEDLDEWGIDTSDLSQTQEDQLSLCSPDCIVTVETTENINGATEVDGWEAVWVQPLEFLLPGLGFNTSVTFIDAVNENGDEISGVSDSYSGTAYYENDIVQVRLTYYHQEGAHQFDSWGAPVTGRDRSQLDLSASYRLPFLPDNDLSITFDAYNLTNEKISSYMELDNSQTFNSYSPGAMYTLGIRGSF</sequence>
<organism evidence="8 9">
    <name type="scientific">Microbulbifer halophilus</name>
    <dbReference type="NCBI Taxonomy" id="453963"/>
    <lineage>
        <taxon>Bacteria</taxon>
        <taxon>Pseudomonadati</taxon>
        <taxon>Pseudomonadota</taxon>
        <taxon>Gammaproteobacteria</taxon>
        <taxon>Cellvibrionales</taxon>
        <taxon>Microbulbiferaceae</taxon>
        <taxon>Microbulbifer</taxon>
    </lineage>
</organism>
<dbReference type="InterPro" id="IPR010104">
    <property type="entry name" value="TonB_rcpt_bac"/>
</dbReference>
<dbReference type="Gene3D" id="2.170.130.10">
    <property type="entry name" value="TonB-dependent receptor, plug domain"/>
    <property type="match status" value="1"/>
</dbReference>
<dbReference type="RefSeq" id="WP_265721569.1">
    <property type="nucleotide sequence ID" value="NZ_JAPIVK010000012.1"/>
</dbReference>
<reference evidence="9" key="1">
    <citation type="journal article" date="2019" name="Int. J. Syst. Evol. Microbiol.">
        <title>The Global Catalogue of Microorganisms (GCM) 10K type strain sequencing project: providing services to taxonomists for standard genome sequencing and annotation.</title>
        <authorList>
            <consortium name="The Broad Institute Genomics Platform"/>
            <consortium name="The Broad Institute Genome Sequencing Center for Infectious Disease"/>
            <person name="Wu L."/>
            <person name="Ma J."/>
        </authorList>
    </citation>
    <scope>NUCLEOTIDE SEQUENCE [LARGE SCALE GENOMIC DNA]</scope>
    <source>
        <strain evidence="9">KCTC 12848</strain>
    </source>
</reference>
<protein>
    <submittedName>
        <fullName evidence="8">TonB-dependent receptor</fullName>
    </submittedName>
</protein>
<evidence type="ECO:0000313" key="8">
    <source>
        <dbReference type="EMBL" id="MFD2310987.1"/>
    </source>
</evidence>
<evidence type="ECO:0000313" key="9">
    <source>
        <dbReference type="Proteomes" id="UP001597425"/>
    </source>
</evidence>
<dbReference type="PANTHER" id="PTHR40980">
    <property type="entry name" value="PLUG DOMAIN-CONTAINING PROTEIN"/>
    <property type="match status" value="1"/>
</dbReference>
<dbReference type="PANTHER" id="PTHR40980:SF3">
    <property type="entry name" value="TONB-DEPENDENT RECEPTOR-LIKE BETA-BARREL DOMAIN-CONTAINING PROTEIN"/>
    <property type="match status" value="1"/>
</dbReference>
<dbReference type="InterPro" id="IPR036942">
    <property type="entry name" value="Beta-barrel_TonB_sf"/>
</dbReference>
<gene>
    <name evidence="8" type="ORF">ACFSKX_11230</name>
</gene>
<evidence type="ECO:0000256" key="3">
    <source>
        <dbReference type="ARBA" id="ARBA00023237"/>
    </source>
</evidence>
<dbReference type="InterPro" id="IPR037066">
    <property type="entry name" value="Plug_dom_sf"/>
</dbReference>
<dbReference type="InterPro" id="IPR012910">
    <property type="entry name" value="Plug_dom"/>
</dbReference>
<name>A0ABW5ECM8_9GAMM</name>
<keyword evidence="8" id="KW-0675">Receptor</keyword>
<comment type="caution">
    <text evidence="8">The sequence shown here is derived from an EMBL/GenBank/DDBJ whole genome shotgun (WGS) entry which is preliminary data.</text>
</comment>
<evidence type="ECO:0000256" key="2">
    <source>
        <dbReference type="ARBA" id="ARBA00023136"/>
    </source>
</evidence>
<keyword evidence="3" id="KW-0998">Cell outer membrane</keyword>
<dbReference type="Pfam" id="PF07715">
    <property type="entry name" value="Plug"/>
    <property type="match status" value="1"/>
</dbReference>
<evidence type="ECO:0000256" key="1">
    <source>
        <dbReference type="ARBA" id="ARBA00004442"/>
    </source>
</evidence>
<proteinExistence type="inferred from homology"/>
<dbReference type="EMBL" id="JBHUJD010000013">
    <property type="protein sequence ID" value="MFD2310987.1"/>
    <property type="molecule type" value="Genomic_DNA"/>
</dbReference>
<dbReference type="InterPro" id="IPR000531">
    <property type="entry name" value="Beta-barrel_TonB"/>
</dbReference>
<dbReference type="Gene3D" id="2.40.170.20">
    <property type="entry name" value="TonB-dependent receptor, beta-barrel domain"/>
    <property type="match status" value="1"/>
</dbReference>
<feature type="domain" description="TonB-dependent receptor-like beta-barrel" evidence="6">
    <location>
        <begin position="368"/>
        <end position="906"/>
    </location>
</feature>
<feature type="chain" id="PRO_5045183046" evidence="5">
    <location>
        <begin position="27"/>
        <end position="940"/>
    </location>
</feature>
<dbReference type="SUPFAM" id="SSF56935">
    <property type="entry name" value="Porins"/>
    <property type="match status" value="1"/>
</dbReference>
<dbReference type="Proteomes" id="UP001597425">
    <property type="component" value="Unassembled WGS sequence"/>
</dbReference>
<evidence type="ECO:0000256" key="4">
    <source>
        <dbReference type="RuleBase" id="RU003357"/>
    </source>
</evidence>
<comment type="subcellular location">
    <subcellularLocation>
        <location evidence="1 4">Cell outer membrane</location>
    </subcellularLocation>
</comment>
<keyword evidence="4" id="KW-0798">TonB box</keyword>
<dbReference type="Pfam" id="PF00593">
    <property type="entry name" value="TonB_dep_Rec_b-barrel"/>
    <property type="match status" value="1"/>
</dbReference>